<feature type="non-terminal residue" evidence="2">
    <location>
        <position position="1"/>
    </location>
</feature>
<name>A0A061SMI3_9CHLO</name>
<reference evidence="2" key="1">
    <citation type="submission" date="2014-05" db="EMBL/GenBank/DDBJ databases">
        <title>The transcriptome of the halophilic microalga Tetraselmis sp. GSL018 isolated from the Great Salt Lake, Utah.</title>
        <authorList>
            <person name="Jinkerson R.E."/>
            <person name="D'Adamo S."/>
            <person name="Posewitz M.C."/>
        </authorList>
    </citation>
    <scope>NUCLEOTIDE SEQUENCE</scope>
    <source>
        <strain evidence="2">GSL018</strain>
    </source>
</reference>
<protein>
    <submittedName>
        <fullName evidence="2">Uncharacterized protein</fullName>
    </submittedName>
</protein>
<evidence type="ECO:0000313" key="2">
    <source>
        <dbReference type="EMBL" id="JAC83931.1"/>
    </source>
</evidence>
<dbReference type="AlphaFoldDB" id="A0A061SMI3"/>
<dbReference type="EMBL" id="GBEZ01001005">
    <property type="protein sequence ID" value="JAC83931.1"/>
    <property type="molecule type" value="Transcribed_RNA"/>
</dbReference>
<organism evidence="2">
    <name type="scientific">Tetraselmis sp. GSL018</name>
    <dbReference type="NCBI Taxonomy" id="582737"/>
    <lineage>
        <taxon>Eukaryota</taxon>
        <taxon>Viridiplantae</taxon>
        <taxon>Chlorophyta</taxon>
        <taxon>core chlorophytes</taxon>
        <taxon>Chlorodendrophyceae</taxon>
        <taxon>Chlorodendrales</taxon>
        <taxon>Chlorodendraceae</taxon>
        <taxon>Tetraselmis</taxon>
    </lineage>
</organism>
<gene>
    <name evidence="2" type="ORF">TSPGSL018_2162</name>
</gene>
<accession>A0A061SMI3</accession>
<proteinExistence type="predicted"/>
<evidence type="ECO:0000256" key="1">
    <source>
        <dbReference type="SAM" id="MobiDB-lite"/>
    </source>
</evidence>
<feature type="region of interest" description="Disordered" evidence="1">
    <location>
        <begin position="388"/>
        <end position="409"/>
    </location>
</feature>
<sequence length="409" mass="46169">LEFYTNFKETEKTTPFSVFALTYSATDRKFKALSRESPQGVFSLALTGEATSEQLQVNFQVDDKLTGIQWIQEEEVLMLLVRNDVKEQAAVVMTVLSSGSNSWTEVGRVNVEHEGGLQGMTSTSNLVRLLLGTSSGKLIAYSRGDGCRNWGLGSSNTTQSSEQSDISSASDLVFFTEVTETSGEPSFDPQTASKEPYADIISGEKRFKTTFESVKYYDVGPFNVPIGPFPKSWADECIENLRKIQETANQLRERRPNTECPAGYFLCKGMCYTVVQRDSRGPTHKDGHEAYYNDDFMSVEARCGLCGKARVAFVGEDPEMQRVAAEVAHQTINEDKAVWVRRYRFLEEPNPGVEQRSDPYQPWHRYVVMENEDRRRMTYQRYYTGEKDNSGMSRATTSVSGTRREAFFA</sequence>
<feature type="compositionally biased region" description="Polar residues" evidence="1">
    <location>
        <begin position="390"/>
        <end position="401"/>
    </location>
</feature>